<evidence type="ECO:0000259" key="5">
    <source>
        <dbReference type="PROSITE" id="PS50994"/>
    </source>
</evidence>
<dbReference type="GO" id="GO:0006508">
    <property type="term" value="P:proteolysis"/>
    <property type="evidence" value="ECO:0007669"/>
    <property type="project" value="UniProtKB-KW"/>
</dbReference>
<dbReference type="PANTHER" id="PTHR42648:SF28">
    <property type="entry name" value="TRANSPOSON-ENCODED PROTEIN WITH RIBONUCLEASE H-LIKE AND RETROVIRUS ZINC FINGER-LIKE DOMAINS"/>
    <property type="match status" value="1"/>
</dbReference>
<dbReference type="InterPro" id="IPR036875">
    <property type="entry name" value="Znf_CCHC_sf"/>
</dbReference>
<dbReference type="GO" id="GO:0008270">
    <property type="term" value="F:zinc ion binding"/>
    <property type="evidence" value="ECO:0007669"/>
    <property type="project" value="UniProtKB-KW"/>
</dbReference>
<feature type="domain" description="Integrase catalytic" evidence="5">
    <location>
        <begin position="479"/>
        <end position="646"/>
    </location>
</feature>
<evidence type="ECO:0000313" key="6">
    <source>
        <dbReference type="EMBL" id="RVW35322.1"/>
    </source>
</evidence>
<evidence type="ECO:0000259" key="4">
    <source>
        <dbReference type="PROSITE" id="PS50158"/>
    </source>
</evidence>
<keyword evidence="1" id="KW-0645">Protease</keyword>
<keyword evidence="2" id="KW-0479">Metal-binding</keyword>
<evidence type="ECO:0000313" key="7">
    <source>
        <dbReference type="Proteomes" id="UP000288805"/>
    </source>
</evidence>
<comment type="caution">
    <text evidence="6">The sequence shown here is derived from an EMBL/GenBank/DDBJ whole genome shotgun (WGS) entry which is preliminary data.</text>
</comment>
<dbReference type="InterPro" id="IPR039537">
    <property type="entry name" value="Retrotran_Ty1/copia-like"/>
</dbReference>
<gene>
    <name evidence="6" type="primary">POLX_1215</name>
    <name evidence="6" type="ORF">CK203_098696</name>
</gene>
<keyword evidence="2" id="KW-0863">Zinc-finger</keyword>
<dbReference type="PROSITE" id="PS50994">
    <property type="entry name" value="INTEGRASE"/>
    <property type="match status" value="1"/>
</dbReference>
<dbReference type="GO" id="GO:0015074">
    <property type="term" value="P:DNA integration"/>
    <property type="evidence" value="ECO:0007669"/>
    <property type="project" value="InterPro"/>
</dbReference>
<name>A0A438DIM0_VITVI</name>
<proteinExistence type="predicted"/>
<dbReference type="Gene3D" id="4.10.60.10">
    <property type="entry name" value="Zinc finger, CCHC-type"/>
    <property type="match status" value="1"/>
</dbReference>
<feature type="domain" description="CCHC-type" evidence="4">
    <location>
        <begin position="227"/>
        <end position="243"/>
    </location>
</feature>
<dbReference type="SUPFAM" id="SSF57756">
    <property type="entry name" value="Retrovirus zinc finger-like domains"/>
    <property type="match status" value="1"/>
</dbReference>
<protein>
    <submittedName>
        <fullName evidence="6">Retrovirus-related Pol polyprotein from transposon TNT 1-94</fullName>
    </submittedName>
</protein>
<dbReference type="Pfam" id="PF00665">
    <property type="entry name" value="rve"/>
    <property type="match status" value="1"/>
</dbReference>
<evidence type="ECO:0000256" key="1">
    <source>
        <dbReference type="ARBA" id="ARBA00022670"/>
    </source>
</evidence>
<dbReference type="GO" id="GO:0008233">
    <property type="term" value="F:peptidase activity"/>
    <property type="evidence" value="ECO:0007669"/>
    <property type="project" value="UniProtKB-KW"/>
</dbReference>
<accession>A0A438DIM0</accession>
<dbReference type="PANTHER" id="PTHR42648">
    <property type="entry name" value="TRANSPOSASE, PUTATIVE-RELATED"/>
    <property type="match status" value="1"/>
</dbReference>
<evidence type="ECO:0000256" key="2">
    <source>
        <dbReference type="PROSITE-ProRule" id="PRU00047"/>
    </source>
</evidence>
<dbReference type="InterPro" id="IPR054722">
    <property type="entry name" value="PolX-like_BBD"/>
</dbReference>
<dbReference type="InterPro" id="IPR036397">
    <property type="entry name" value="RNaseH_sf"/>
</dbReference>
<dbReference type="SMART" id="SM00343">
    <property type="entry name" value="ZnF_C2HC"/>
    <property type="match status" value="1"/>
</dbReference>
<dbReference type="Pfam" id="PF13976">
    <property type="entry name" value="gag_pre-integrs"/>
    <property type="match status" value="1"/>
</dbReference>
<dbReference type="InterPro" id="IPR001878">
    <property type="entry name" value="Znf_CCHC"/>
</dbReference>
<evidence type="ECO:0000256" key="3">
    <source>
        <dbReference type="SAM" id="MobiDB-lite"/>
    </source>
</evidence>
<dbReference type="Proteomes" id="UP000288805">
    <property type="component" value="Unassembled WGS sequence"/>
</dbReference>
<feature type="region of interest" description="Disordered" evidence="3">
    <location>
        <begin position="261"/>
        <end position="281"/>
    </location>
</feature>
<dbReference type="EMBL" id="QGNW01001608">
    <property type="protein sequence ID" value="RVW35322.1"/>
    <property type="molecule type" value="Genomic_DNA"/>
</dbReference>
<dbReference type="GO" id="GO:0003676">
    <property type="term" value="F:nucleic acid binding"/>
    <property type="evidence" value="ECO:0007669"/>
    <property type="project" value="InterPro"/>
</dbReference>
<keyword evidence="2" id="KW-0862">Zinc</keyword>
<dbReference type="CDD" id="cd09272">
    <property type="entry name" value="RNase_HI_RT_Ty1"/>
    <property type="match status" value="1"/>
</dbReference>
<sequence>MSSQKFEVEKFNGSNDFTLWKLKMKALLVQQKCAQAIEGEETLPVGLTAAEKVEVVSRAHSAILLSLADEVLREVADETTAVGLWRKLESKYQKKSLTNRLYQKRRLHTLKMSEGMQVRDHLDNFNRIILDLNGVGVKVEEEDQAMILLCSLPSSYENFVDTMMYGRDSISTNDVKDALQSKELQKLVSGSGEGSVKTGLTVSRGRSMERNGGGRSKSCSKSKAAMRCFHCKEKGHFRKNCPQRQKGIGQGSNGNAQVVVAQKDSEKQDSSDEGEGGDVLTVSTSSSAESWILDTGASYHMAYSRDLFTTFKEWNGSVKLGDDGELGVKGSGSVQIKMYDGLVRTLNAWYVPGLRKNLISVGTLDKNGYTFSGSGGVLRVSKGALVVMKGRLQHGIYTLMGSSVLGTAAVSSSMAIDSVEKKDNCTELWHRRLGHMSEKGLSILSKQGLISGAETGKLKFCETCVMGKQRRVKFSMGSHTTNGVLEYIHSDLWGPSPVESYSGCRYYVTFIDDFSRKVWVYFLKAKDEVFGKFKEWKTMVEKRTGKVVKTLRTDNGLEFCNKDFDEFCRKEGIVRHRTVRHTPQQNGVAERMNQTLVQRARCMRIDVGLSKKFWAEAVNTAAYLVNKSSSIAIDFKTPQEGSSSICLVYGNGDVSSGLVGFTDSDHGGDLMKRRSLTCYIFTLFGCAISWRASLQPTVALSTTEAEYMSLTEGVKEGMWLNGFLGSLGLNLSKPVIYCDSQSALCLAKNLVYHERTKHIDVRLNFIRDVIEEKLFSIEKVATEVNPADMLTKPITTEKFKHSLDLVNVCKV</sequence>
<dbReference type="Pfam" id="PF14223">
    <property type="entry name" value="Retrotran_gag_2"/>
    <property type="match status" value="1"/>
</dbReference>
<keyword evidence="1" id="KW-0378">Hydrolase</keyword>
<dbReference type="AlphaFoldDB" id="A0A438DIM0"/>
<feature type="region of interest" description="Disordered" evidence="3">
    <location>
        <begin position="189"/>
        <end position="219"/>
    </location>
</feature>
<dbReference type="SUPFAM" id="SSF53098">
    <property type="entry name" value="Ribonuclease H-like"/>
    <property type="match status" value="1"/>
</dbReference>
<dbReference type="InterPro" id="IPR012337">
    <property type="entry name" value="RNaseH-like_sf"/>
</dbReference>
<reference evidence="6 7" key="1">
    <citation type="journal article" date="2018" name="PLoS Genet.">
        <title>Population sequencing reveals clonal diversity and ancestral inbreeding in the grapevine cultivar Chardonnay.</title>
        <authorList>
            <person name="Roach M.J."/>
            <person name="Johnson D.L."/>
            <person name="Bohlmann J."/>
            <person name="van Vuuren H.J."/>
            <person name="Jones S.J."/>
            <person name="Pretorius I.S."/>
            <person name="Schmidt S.A."/>
            <person name="Borneman A.R."/>
        </authorList>
    </citation>
    <scope>NUCLEOTIDE SEQUENCE [LARGE SCALE GENOMIC DNA]</scope>
    <source>
        <strain evidence="7">cv. Chardonnay</strain>
        <tissue evidence="6">Leaf</tissue>
    </source>
</reference>
<dbReference type="InterPro" id="IPR025724">
    <property type="entry name" value="GAG-pre-integrase_dom"/>
</dbReference>
<organism evidence="6 7">
    <name type="scientific">Vitis vinifera</name>
    <name type="common">Grape</name>
    <dbReference type="NCBI Taxonomy" id="29760"/>
    <lineage>
        <taxon>Eukaryota</taxon>
        <taxon>Viridiplantae</taxon>
        <taxon>Streptophyta</taxon>
        <taxon>Embryophyta</taxon>
        <taxon>Tracheophyta</taxon>
        <taxon>Spermatophyta</taxon>
        <taxon>Magnoliopsida</taxon>
        <taxon>eudicotyledons</taxon>
        <taxon>Gunneridae</taxon>
        <taxon>Pentapetalae</taxon>
        <taxon>rosids</taxon>
        <taxon>Vitales</taxon>
        <taxon>Vitaceae</taxon>
        <taxon>Viteae</taxon>
        <taxon>Vitis</taxon>
    </lineage>
</organism>
<dbReference type="PROSITE" id="PS50158">
    <property type="entry name" value="ZF_CCHC"/>
    <property type="match status" value="1"/>
</dbReference>
<dbReference type="Pfam" id="PF22936">
    <property type="entry name" value="Pol_BBD"/>
    <property type="match status" value="1"/>
</dbReference>
<dbReference type="InterPro" id="IPR001584">
    <property type="entry name" value="Integrase_cat-core"/>
</dbReference>
<dbReference type="Gene3D" id="3.30.420.10">
    <property type="entry name" value="Ribonuclease H-like superfamily/Ribonuclease H"/>
    <property type="match status" value="1"/>
</dbReference>